<dbReference type="InterPro" id="IPR002172">
    <property type="entry name" value="LDrepeatLR_classA_rpt"/>
</dbReference>
<dbReference type="InterPro" id="IPR050195">
    <property type="entry name" value="Primate_lentivir_Gag_pol-like"/>
</dbReference>
<dbReference type="GO" id="GO:0008203">
    <property type="term" value="P:cholesterol metabolic process"/>
    <property type="evidence" value="ECO:0007669"/>
    <property type="project" value="UniProtKB-KW"/>
</dbReference>
<dbReference type="Gene3D" id="4.10.1220.10">
    <property type="entry name" value="EGF-type module"/>
    <property type="match status" value="1"/>
</dbReference>
<evidence type="ECO:0000313" key="32">
    <source>
        <dbReference type="Proteomes" id="UP000694400"/>
    </source>
</evidence>
<evidence type="ECO:0000256" key="28">
    <source>
        <dbReference type="SAM" id="MobiDB-lite"/>
    </source>
</evidence>
<evidence type="ECO:0000256" key="7">
    <source>
        <dbReference type="ARBA" id="ARBA00022583"/>
    </source>
</evidence>
<organism evidence="31 32">
    <name type="scientific">Anas platyrhynchos</name>
    <name type="common">Mallard</name>
    <name type="synonym">Anas boschas</name>
    <dbReference type="NCBI Taxonomy" id="8839"/>
    <lineage>
        <taxon>Eukaryota</taxon>
        <taxon>Metazoa</taxon>
        <taxon>Chordata</taxon>
        <taxon>Craniata</taxon>
        <taxon>Vertebrata</taxon>
        <taxon>Euteleostomi</taxon>
        <taxon>Archelosauria</taxon>
        <taxon>Archosauria</taxon>
        <taxon>Dinosauria</taxon>
        <taxon>Saurischia</taxon>
        <taxon>Theropoda</taxon>
        <taxon>Coelurosauria</taxon>
        <taxon>Aves</taxon>
        <taxon>Neognathae</taxon>
        <taxon>Galloanserae</taxon>
        <taxon>Anseriformes</taxon>
        <taxon>Anatidae</taxon>
        <taxon>Anatinae</taxon>
        <taxon>Anas</taxon>
    </lineage>
</organism>
<dbReference type="PANTHER" id="PTHR40389">
    <property type="entry name" value="ENDOGENOUS RETROVIRUS GROUP K MEMBER 24 GAG POLYPROTEIN-RELATED"/>
    <property type="match status" value="1"/>
</dbReference>
<dbReference type="PROSITE" id="PS50158">
    <property type="entry name" value="ZF_CCHC"/>
    <property type="match status" value="1"/>
</dbReference>
<dbReference type="InterPro" id="IPR000152">
    <property type="entry name" value="EGF-type_Asp/Asn_hydroxyl_site"/>
</dbReference>
<sequence length="1141" mass="125228">METQAAYDLLKCFLEKQSTQGIDCKKDLPGLLAYGVAQGCFINPDTVFEQAKWRKFGDKLFDEVIKDNKTAKKLSKPWKAVTNALAIHQAEQRVAAAATERLGLPGRAASVNPQMDEEIREQKPDRKNTSPFTDGVQQRQRVWNQIANEALREGEHEIAAQLVPEAFLVIYSPPDAQGNVTVNLVNLDWKLLTQLRSTVNESGLKGEPTRQMLDYIWGTNILLPGDIRNIMKLILTQHQQLLFNAHWHAACQEAVAVIRAPGDPLHGVTLEELMGIGPYFRTEAQALLGPDKAKESMRTARRALDRIKGPGGIPSYMGIKQGREEPFGLFIDRVANAIQAAGVPDYLKGMILNQCAIQNSNPSTRTILASLPGTWTIEEGLERMAQVPVGPQAMLVEAVKQLGDSMREQAQAVKEHVQSTQSQVLAALAPLQTAGGQVPPPSSQLPHRCRCYPCGAFGHVRRYCKAGAVWCSNCQSNNHKEAACRRNVPGNGCGRGSPSGRGAPLAAFCNASGEGRPEPEVAGLAHVRAKFSRMVEAVDKTMEKRLDRLTGELAQKTAELLEVRAAFVQLSQKQQEVQRRERVLSRQVDVAVEMIAALKQRLSEFEEEAEKELRGKARLQHFIENLLQRVDLAERQLEYYQNQQIACSRIADVTRSFLTSNHVSHPFVVNGQWQKEKGESKGRQRQKRYQEDATDTDGTGNSSSISDTGAGRRQAPVSWKCDGEKDCDSGEDEENCGNVTCSAAEFTCNSGQCISKSFVCDGQGDCSDHSDESLEQCGRQPAPLVRCYVSEVQCDSGEKDCDRDPDCKDGSDEINCPSQTCRPDQFRCEDGNCVHGRRQCSGVRDGLDGTDEANCNDVIQCSGPGKFKCRSGECIDINKVCNQQRDCKDWGDEPLKECNINECDCPAGFEFVDKRNCGDIDECQNPGICSQICINLKGGYKCECSRGYQMIPATGTGKGPYRYKNTNNTCDYNDAAKQGLGVHSMETRGNSYSVWNNCTALALPPDVFLICGDKAWQGIAANAIRCPCYLDKLTVFAPSLLQLCEITRHKWALLAPDCNDNVELCGVAARAALAILVLGVASVAARNNCSATGIGCGVDAPRCTLSVLFRGDSTLSCSPQEQTTISCSCRQTVCFQLLEGY</sequence>
<dbReference type="GO" id="GO:0005905">
    <property type="term" value="C:clathrin-coated pit"/>
    <property type="evidence" value="ECO:0007669"/>
    <property type="project" value="UniProtKB-SubCell"/>
</dbReference>
<evidence type="ECO:0000256" key="1">
    <source>
        <dbReference type="ARBA" id="ARBA00004479"/>
    </source>
</evidence>
<reference evidence="31" key="2">
    <citation type="submission" date="2025-08" db="UniProtKB">
        <authorList>
            <consortium name="Ensembl"/>
        </authorList>
    </citation>
    <scope>IDENTIFICATION</scope>
</reference>
<evidence type="ECO:0000256" key="12">
    <source>
        <dbReference type="ARBA" id="ARBA00022771"/>
    </source>
</evidence>
<dbReference type="SUPFAM" id="SSF47943">
    <property type="entry name" value="Retrovirus capsid protein, N-terminal core domain"/>
    <property type="match status" value="1"/>
</dbReference>
<dbReference type="GO" id="GO:0005509">
    <property type="term" value="F:calcium ion binding"/>
    <property type="evidence" value="ECO:0007669"/>
    <property type="project" value="InterPro"/>
</dbReference>
<dbReference type="PROSITE" id="PS50068">
    <property type="entry name" value="LDLRA_2"/>
    <property type="match status" value="4"/>
</dbReference>
<dbReference type="PRINTS" id="PR00261">
    <property type="entry name" value="LDLRECEPTOR"/>
</dbReference>
<feature type="disulfide bond" evidence="26">
    <location>
        <begin position="741"/>
        <end position="753"/>
    </location>
</feature>
<dbReference type="InterPro" id="IPR001878">
    <property type="entry name" value="Znf_CCHC"/>
</dbReference>
<dbReference type="InterPro" id="IPR036055">
    <property type="entry name" value="LDL_receptor-like_sf"/>
</dbReference>
<dbReference type="GO" id="GO:0003676">
    <property type="term" value="F:nucleic acid binding"/>
    <property type="evidence" value="ECO:0007669"/>
    <property type="project" value="InterPro"/>
</dbReference>
<dbReference type="Gene3D" id="1.10.375.10">
    <property type="entry name" value="Human Immunodeficiency Virus Type 1 Capsid Protein"/>
    <property type="match status" value="1"/>
</dbReference>
<dbReference type="SUPFAM" id="SSF57756">
    <property type="entry name" value="Retrovirus zinc finger-like domains"/>
    <property type="match status" value="1"/>
</dbReference>
<dbReference type="InterPro" id="IPR049883">
    <property type="entry name" value="NOTCH1_EGF-like"/>
</dbReference>
<keyword evidence="12 24" id="KW-0863">Zinc-finger</keyword>
<evidence type="ECO:0000256" key="26">
    <source>
        <dbReference type="PROSITE-ProRule" id="PRU00124"/>
    </source>
</evidence>
<evidence type="ECO:0000256" key="14">
    <source>
        <dbReference type="ARBA" id="ARBA00022989"/>
    </source>
</evidence>
<dbReference type="InterPro" id="IPR036875">
    <property type="entry name" value="Znf_CCHC_sf"/>
</dbReference>
<feature type="disulfide bond" evidence="25">
    <location>
        <begin position="923"/>
        <end position="933"/>
    </location>
</feature>
<keyword evidence="6" id="KW-0153">Cholesterol metabolism</keyword>
<dbReference type="FunFam" id="2.10.25.10:FF:000009">
    <property type="entry name" value="Low-density lipoprotein receptor isoform 1"/>
    <property type="match status" value="1"/>
</dbReference>
<evidence type="ECO:0000256" key="6">
    <source>
        <dbReference type="ARBA" id="ARBA00022548"/>
    </source>
</evidence>
<evidence type="ECO:0000256" key="24">
    <source>
        <dbReference type="PROSITE-ProRule" id="PRU00047"/>
    </source>
</evidence>
<evidence type="ECO:0000256" key="23">
    <source>
        <dbReference type="ARBA" id="ARBA00023221"/>
    </source>
</evidence>
<evidence type="ECO:0000256" key="4">
    <source>
        <dbReference type="ARBA" id="ARBA00022448"/>
    </source>
</evidence>
<dbReference type="SMART" id="SM00192">
    <property type="entry name" value="LDLa"/>
    <property type="match status" value="5"/>
</dbReference>
<keyword evidence="11" id="KW-0677">Repeat</keyword>
<keyword evidence="19" id="KW-1207">Sterol metabolism</keyword>
<evidence type="ECO:0000256" key="20">
    <source>
        <dbReference type="ARBA" id="ARBA00023170"/>
    </source>
</evidence>
<dbReference type="FunFam" id="4.10.400.10:FF:000002">
    <property type="entry name" value="Low-density lipoprotein receptor-related protein 1"/>
    <property type="match status" value="1"/>
</dbReference>
<evidence type="ECO:0000256" key="22">
    <source>
        <dbReference type="ARBA" id="ARBA00023180"/>
    </source>
</evidence>
<evidence type="ECO:0000259" key="29">
    <source>
        <dbReference type="PROSITE" id="PS50026"/>
    </source>
</evidence>
<protein>
    <submittedName>
        <fullName evidence="31">Uncharacterized protein</fullName>
    </submittedName>
</protein>
<keyword evidence="15" id="KW-0445">Lipid transport</keyword>
<evidence type="ECO:0000256" key="11">
    <source>
        <dbReference type="ARBA" id="ARBA00022737"/>
    </source>
</evidence>
<accession>A0A8B9TN22</accession>
<name>A0A8B9TN22_ANAPL</name>
<evidence type="ECO:0000256" key="2">
    <source>
        <dbReference type="ARBA" id="ARBA00004600"/>
    </source>
</evidence>
<keyword evidence="17" id="KW-0472">Membrane</keyword>
<feature type="coiled-coil region" evidence="27">
    <location>
        <begin position="539"/>
        <end position="643"/>
    </location>
</feature>
<keyword evidence="8" id="KW-0812">Transmembrane</keyword>
<dbReference type="Gene3D" id="1.10.1200.30">
    <property type="match status" value="1"/>
</dbReference>
<keyword evidence="23" id="KW-0753">Steroid metabolism</keyword>
<evidence type="ECO:0000256" key="25">
    <source>
        <dbReference type="PROSITE-ProRule" id="PRU00076"/>
    </source>
</evidence>
<dbReference type="InterPro" id="IPR000742">
    <property type="entry name" value="EGF"/>
</dbReference>
<feature type="domain" description="CCHC-type" evidence="30">
    <location>
        <begin position="450"/>
        <end position="465"/>
    </location>
</feature>
<keyword evidence="4" id="KW-0813">Transport</keyword>
<feature type="disulfide bond" evidence="26">
    <location>
        <begin position="821"/>
        <end position="833"/>
    </location>
</feature>
<proteinExistence type="inferred from homology"/>
<dbReference type="PROSITE" id="PS00010">
    <property type="entry name" value="ASX_HYDROXYL"/>
    <property type="match status" value="1"/>
</dbReference>
<dbReference type="Pfam" id="PF03708">
    <property type="entry name" value="Avian_gp85"/>
    <property type="match status" value="1"/>
</dbReference>
<reference evidence="31" key="1">
    <citation type="submission" date="2019-08" db="EMBL/GenBank/DDBJ databases">
        <title>Three high-quality genomes provides insights into domestication of ducks.</title>
        <authorList>
            <person name="Hou Z.C."/>
            <person name="Zhu F."/>
            <person name="Yin Z.T."/>
            <person name="Zhang F."/>
        </authorList>
    </citation>
    <scope>NUCLEOTIDE SEQUENCE [LARGE SCALE GENOMIC DNA]</scope>
</reference>
<keyword evidence="14" id="KW-1133">Transmembrane helix</keyword>
<dbReference type="GO" id="GO:0008270">
    <property type="term" value="F:zinc ion binding"/>
    <property type="evidence" value="ECO:0007669"/>
    <property type="project" value="UniProtKB-KW"/>
</dbReference>
<evidence type="ECO:0000256" key="27">
    <source>
        <dbReference type="SAM" id="Coils"/>
    </source>
</evidence>
<keyword evidence="22" id="KW-0325">Glycoprotein</keyword>
<dbReference type="Gene3D" id="4.10.400.10">
    <property type="entry name" value="Low-density Lipoprotein Receptor"/>
    <property type="match status" value="4"/>
</dbReference>
<dbReference type="Gene3D" id="2.10.25.10">
    <property type="entry name" value="Laminin"/>
    <property type="match status" value="1"/>
</dbReference>
<comment type="similarity">
    <text evidence="3">Belongs to the LDLR family.</text>
</comment>
<evidence type="ECO:0000256" key="10">
    <source>
        <dbReference type="ARBA" id="ARBA00022729"/>
    </source>
</evidence>
<comment type="caution">
    <text evidence="25">Lacks conserved residue(s) required for the propagation of feature annotation.</text>
</comment>
<evidence type="ECO:0000313" key="31">
    <source>
        <dbReference type="Ensembl" id="ENSAPLP00020023016.1"/>
    </source>
</evidence>
<keyword evidence="18 25" id="KW-1015">Disulfide bond</keyword>
<keyword evidence="21" id="KW-0168">Coated pit</keyword>
<keyword evidence="16" id="KW-0443">Lipid metabolism</keyword>
<dbReference type="SUPFAM" id="SSF47353">
    <property type="entry name" value="Retrovirus capsid dimerization domain-like"/>
    <property type="match status" value="1"/>
</dbReference>
<dbReference type="PROSITE" id="PS01187">
    <property type="entry name" value="EGF_CA"/>
    <property type="match status" value="1"/>
</dbReference>
<evidence type="ECO:0000259" key="30">
    <source>
        <dbReference type="PROSITE" id="PS50158"/>
    </source>
</evidence>
<evidence type="ECO:0000256" key="16">
    <source>
        <dbReference type="ARBA" id="ARBA00023098"/>
    </source>
</evidence>
<feature type="compositionally biased region" description="Polar residues" evidence="28">
    <location>
        <begin position="696"/>
        <end position="707"/>
    </location>
</feature>
<dbReference type="PROSITE" id="PS50026">
    <property type="entry name" value="EGF_3"/>
    <property type="match status" value="1"/>
</dbReference>
<dbReference type="InterPro" id="IPR023415">
    <property type="entry name" value="LDLR_class-A_CS"/>
</dbReference>
<keyword evidence="9" id="KW-0479">Metal-binding</keyword>
<dbReference type="InterPro" id="IPR045345">
    <property type="entry name" value="Gag_p24_C"/>
</dbReference>
<feature type="disulfide bond" evidence="26">
    <location>
        <begin position="869"/>
        <end position="887"/>
    </location>
</feature>
<comment type="subcellular location">
    <subcellularLocation>
        <location evidence="2">Membrane</location>
        <location evidence="2">Clathrin-coated pit</location>
    </subcellularLocation>
    <subcellularLocation>
        <location evidence="1">Membrane</location>
        <topology evidence="1">Single-pass type I membrane protein</topology>
    </subcellularLocation>
</comment>
<evidence type="ECO:0000256" key="13">
    <source>
        <dbReference type="ARBA" id="ARBA00022833"/>
    </source>
</evidence>
<dbReference type="AlphaFoldDB" id="A0A8B9TN22"/>
<dbReference type="CDD" id="cd00112">
    <property type="entry name" value="LDLa"/>
    <property type="match status" value="3"/>
</dbReference>
<dbReference type="InterPro" id="IPR008916">
    <property type="entry name" value="Retrov_capsid_C"/>
</dbReference>
<keyword evidence="27" id="KW-0175">Coiled coil</keyword>
<evidence type="ECO:0000256" key="19">
    <source>
        <dbReference type="ARBA" id="ARBA00023166"/>
    </source>
</evidence>
<evidence type="ECO:0000256" key="9">
    <source>
        <dbReference type="ARBA" id="ARBA00022723"/>
    </source>
</evidence>
<dbReference type="CDD" id="cd00054">
    <property type="entry name" value="EGF_CA"/>
    <property type="match status" value="1"/>
</dbReference>
<evidence type="ECO:0000256" key="8">
    <source>
        <dbReference type="ARBA" id="ARBA00022692"/>
    </source>
</evidence>
<keyword evidence="10" id="KW-0732">Signal</keyword>
<dbReference type="PROSITE" id="PS01209">
    <property type="entry name" value="LDLRA_1"/>
    <property type="match status" value="1"/>
</dbReference>
<dbReference type="InterPro" id="IPR018097">
    <property type="entry name" value="EGF_Ca-bd_CS"/>
</dbReference>
<reference evidence="31" key="3">
    <citation type="submission" date="2025-09" db="UniProtKB">
        <authorList>
            <consortium name="Ensembl"/>
        </authorList>
    </citation>
    <scope>IDENTIFICATION</scope>
</reference>
<dbReference type="Pfam" id="PF00607">
    <property type="entry name" value="Gag_p24"/>
    <property type="match status" value="1"/>
</dbReference>
<evidence type="ECO:0000256" key="3">
    <source>
        <dbReference type="ARBA" id="ARBA00009939"/>
    </source>
</evidence>
<feature type="disulfide bond" evidence="26">
    <location>
        <begin position="748"/>
        <end position="766"/>
    </location>
</feature>
<evidence type="ECO:0000256" key="17">
    <source>
        <dbReference type="ARBA" id="ARBA00023136"/>
    </source>
</evidence>
<evidence type="ECO:0000256" key="5">
    <source>
        <dbReference type="ARBA" id="ARBA00022536"/>
    </source>
</evidence>
<evidence type="ECO:0000256" key="15">
    <source>
        <dbReference type="ARBA" id="ARBA00023055"/>
    </source>
</evidence>
<keyword evidence="20" id="KW-0675">Receptor</keyword>
<dbReference type="SUPFAM" id="SSF57424">
    <property type="entry name" value="LDL receptor-like module"/>
    <property type="match status" value="3"/>
</dbReference>
<feature type="domain" description="EGF-like" evidence="29">
    <location>
        <begin position="919"/>
        <end position="954"/>
    </location>
</feature>
<feature type="region of interest" description="Disordered" evidence="28">
    <location>
        <begin position="112"/>
        <end position="135"/>
    </location>
</feature>
<dbReference type="SUPFAM" id="SSF57196">
    <property type="entry name" value="EGF/Laminin"/>
    <property type="match status" value="1"/>
</dbReference>
<dbReference type="GO" id="GO:0016032">
    <property type="term" value="P:viral process"/>
    <property type="evidence" value="ECO:0007669"/>
    <property type="project" value="InterPro"/>
</dbReference>
<feature type="disulfide bond" evidence="26">
    <location>
        <begin position="801"/>
        <end position="816"/>
    </location>
</feature>
<dbReference type="Pfam" id="PF19317">
    <property type="entry name" value="Gag_p24_C"/>
    <property type="match status" value="1"/>
</dbReference>
<dbReference type="InterPro" id="IPR001881">
    <property type="entry name" value="EGF-like_Ca-bd_dom"/>
</dbReference>
<keyword evidence="7" id="KW-0254">Endocytosis</keyword>
<evidence type="ECO:0000256" key="21">
    <source>
        <dbReference type="ARBA" id="ARBA00023176"/>
    </source>
</evidence>
<dbReference type="FunFam" id="4.10.400.10:FF:000025">
    <property type="entry name" value="Very low density lipoprotein receptor"/>
    <property type="match status" value="1"/>
</dbReference>
<dbReference type="Ensembl" id="ENSAPLT00020024842.1">
    <property type="protein sequence ID" value="ENSAPLP00020023016.1"/>
    <property type="gene ID" value="ENSAPLG00020015994.1"/>
</dbReference>
<keyword evidence="13" id="KW-0862">Zinc</keyword>
<dbReference type="GO" id="GO:0006897">
    <property type="term" value="P:endocytosis"/>
    <property type="evidence" value="ECO:0007669"/>
    <property type="project" value="UniProtKB-KW"/>
</dbReference>
<dbReference type="InterPro" id="IPR005166">
    <property type="entry name" value="RSV_p95_env"/>
</dbReference>
<dbReference type="SMART" id="SM00179">
    <property type="entry name" value="EGF_CA"/>
    <property type="match status" value="1"/>
</dbReference>
<dbReference type="Pfam" id="PF07645">
    <property type="entry name" value="EGF_CA"/>
    <property type="match status" value="1"/>
</dbReference>
<dbReference type="Proteomes" id="UP000694400">
    <property type="component" value="Chromosome 2"/>
</dbReference>
<dbReference type="PANTHER" id="PTHR40389:SF3">
    <property type="entry name" value="IGE-BINDING PROTEIN"/>
    <property type="match status" value="1"/>
</dbReference>
<evidence type="ECO:0000256" key="18">
    <source>
        <dbReference type="ARBA" id="ARBA00023157"/>
    </source>
</evidence>
<dbReference type="GO" id="GO:0006869">
    <property type="term" value="P:lipid transport"/>
    <property type="evidence" value="ECO:0007669"/>
    <property type="project" value="UniProtKB-KW"/>
</dbReference>
<keyword evidence="5 25" id="KW-0245">EGF-like domain</keyword>
<dbReference type="InterPro" id="IPR008919">
    <property type="entry name" value="Retrov_capsid_N"/>
</dbReference>
<feature type="region of interest" description="Disordered" evidence="28">
    <location>
        <begin position="669"/>
        <end position="717"/>
    </location>
</feature>
<dbReference type="Pfam" id="PF00057">
    <property type="entry name" value="Ldl_recept_a"/>
    <property type="match status" value="3"/>
</dbReference>
<feature type="disulfide bond" evidence="26">
    <location>
        <begin position="840"/>
        <end position="855"/>
    </location>
</feature>